<gene>
    <name evidence="3" type="ORF">B296_00053224</name>
</gene>
<accession>A0A426XP63</accession>
<feature type="region of interest" description="Disordered" evidence="1">
    <location>
        <begin position="59"/>
        <end position="81"/>
    </location>
</feature>
<sequence length="99" mass="10433">MILVVLAATLAIAIVEGITQLRMRLRQLLRSSDGDVVGQRALEGDVGNVISYGGTVTVATSGEGDTDGTDGRQTDVGNGSYREEAMLGEMATRDRYGRG</sequence>
<comment type="caution">
    <text evidence="3">The sequence shown here is derived from an EMBL/GenBank/DDBJ whole genome shotgun (WGS) entry which is preliminary data.</text>
</comment>
<evidence type="ECO:0000313" key="4">
    <source>
        <dbReference type="Proteomes" id="UP000287651"/>
    </source>
</evidence>
<evidence type="ECO:0000256" key="2">
    <source>
        <dbReference type="SAM" id="SignalP"/>
    </source>
</evidence>
<dbReference type="Proteomes" id="UP000287651">
    <property type="component" value="Unassembled WGS sequence"/>
</dbReference>
<organism evidence="3 4">
    <name type="scientific">Ensete ventricosum</name>
    <name type="common">Abyssinian banana</name>
    <name type="synonym">Musa ensete</name>
    <dbReference type="NCBI Taxonomy" id="4639"/>
    <lineage>
        <taxon>Eukaryota</taxon>
        <taxon>Viridiplantae</taxon>
        <taxon>Streptophyta</taxon>
        <taxon>Embryophyta</taxon>
        <taxon>Tracheophyta</taxon>
        <taxon>Spermatophyta</taxon>
        <taxon>Magnoliopsida</taxon>
        <taxon>Liliopsida</taxon>
        <taxon>Zingiberales</taxon>
        <taxon>Musaceae</taxon>
        <taxon>Ensete</taxon>
    </lineage>
</organism>
<proteinExistence type="predicted"/>
<feature type="signal peptide" evidence="2">
    <location>
        <begin position="1"/>
        <end position="17"/>
    </location>
</feature>
<protein>
    <submittedName>
        <fullName evidence="3">Uncharacterized protein</fullName>
    </submittedName>
</protein>
<name>A0A426XP63_ENSVE</name>
<dbReference type="AlphaFoldDB" id="A0A426XP63"/>
<keyword evidence="2" id="KW-0732">Signal</keyword>
<feature type="chain" id="PRO_5019362823" evidence="2">
    <location>
        <begin position="18"/>
        <end position="99"/>
    </location>
</feature>
<dbReference type="EMBL" id="AMZH03018763">
    <property type="protein sequence ID" value="RRT41212.1"/>
    <property type="molecule type" value="Genomic_DNA"/>
</dbReference>
<reference evidence="3 4" key="1">
    <citation type="journal article" date="2014" name="Agronomy (Basel)">
        <title>A Draft Genome Sequence for Ensete ventricosum, the Drought-Tolerant Tree Against Hunger.</title>
        <authorList>
            <person name="Harrison J."/>
            <person name="Moore K.A."/>
            <person name="Paszkiewicz K."/>
            <person name="Jones T."/>
            <person name="Grant M."/>
            <person name="Ambacheew D."/>
            <person name="Muzemil S."/>
            <person name="Studholme D.J."/>
        </authorList>
    </citation>
    <scope>NUCLEOTIDE SEQUENCE [LARGE SCALE GENOMIC DNA]</scope>
</reference>
<evidence type="ECO:0000256" key="1">
    <source>
        <dbReference type="SAM" id="MobiDB-lite"/>
    </source>
</evidence>
<evidence type="ECO:0000313" key="3">
    <source>
        <dbReference type="EMBL" id="RRT41212.1"/>
    </source>
</evidence>